<dbReference type="InterPro" id="IPR011566">
    <property type="entry name" value="Ubq_synth_Coq7"/>
</dbReference>
<dbReference type="InterPro" id="IPR012347">
    <property type="entry name" value="Ferritin-like"/>
</dbReference>
<comment type="subcellular location">
    <subcellularLocation>
        <location evidence="9">Cell membrane</location>
        <topology evidence="9">Peripheral membrane protein</topology>
    </subcellularLocation>
</comment>
<comment type="pathway">
    <text evidence="1 9">Cofactor biosynthesis; ubiquinone biosynthesis.</text>
</comment>
<dbReference type="Pfam" id="PF03232">
    <property type="entry name" value="COQ7"/>
    <property type="match status" value="1"/>
</dbReference>
<dbReference type="GO" id="GO:0008682">
    <property type="term" value="F:3-demethoxyubiquinol 3-hydroxylase activity"/>
    <property type="evidence" value="ECO:0007669"/>
    <property type="project" value="UniProtKB-EC"/>
</dbReference>
<keyword evidence="2 9" id="KW-1003">Cell membrane</keyword>
<keyword evidence="6 9" id="KW-0408">Iron</keyword>
<feature type="binding site" evidence="9">
    <location>
        <position position="95"/>
    </location>
    <ligand>
        <name>Fe cation</name>
        <dbReference type="ChEBI" id="CHEBI:24875"/>
        <label>1</label>
    </ligand>
</feature>
<evidence type="ECO:0000256" key="3">
    <source>
        <dbReference type="ARBA" id="ARBA00022688"/>
    </source>
</evidence>
<feature type="binding site" evidence="9">
    <location>
        <position position="125"/>
    </location>
    <ligand>
        <name>Fe cation</name>
        <dbReference type="ChEBI" id="CHEBI:24875"/>
        <label>1</label>
    </ligand>
</feature>
<keyword evidence="5 9" id="KW-0560">Oxidoreductase</keyword>
<feature type="binding site" evidence="9">
    <location>
        <position position="209"/>
    </location>
    <ligand>
        <name>Fe cation</name>
        <dbReference type="ChEBI" id="CHEBI:24875"/>
        <label>2</label>
    </ligand>
</feature>
<comment type="function">
    <text evidence="9">Catalyzes the hydroxylation of 2-nonaprenyl-3-methyl-6-methoxy-1,4-benzoquinol during ubiquinone biosynthesis.</text>
</comment>
<comment type="similarity">
    <text evidence="9">Belongs to the COQ7 family.</text>
</comment>
<gene>
    <name evidence="9" type="primary">coq7</name>
    <name evidence="11" type="ORF">F4827_006172</name>
</gene>
<keyword evidence="3 9" id="KW-0831">Ubiquinone biosynthesis</keyword>
<evidence type="ECO:0000256" key="5">
    <source>
        <dbReference type="ARBA" id="ARBA00023002"/>
    </source>
</evidence>
<dbReference type="AlphaFoldDB" id="A0A7W9U3F1"/>
<dbReference type="PANTHER" id="PTHR11237:SF4">
    <property type="entry name" value="5-DEMETHOXYUBIQUINONE HYDROXYLASE, MITOCHONDRIAL"/>
    <property type="match status" value="1"/>
</dbReference>
<keyword evidence="7 9" id="KW-0503">Monooxygenase</keyword>
<dbReference type="UniPathway" id="UPA00232"/>
<evidence type="ECO:0000256" key="7">
    <source>
        <dbReference type="ARBA" id="ARBA00023033"/>
    </source>
</evidence>
<keyword evidence="12" id="KW-1185">Reference proteome</keyword>
<dbReference type="InterPro" id="IPR009078">
    <property type="entry name" value="Ferritin-like_SF"/>
</dbReference>
<dbReference type="Proteomes" id="UP000571554">
    <property type="component" value="Unassembled WGS sequence"/>
</dbReference>
<dbReference type="NCBIfam" id="NF033656">
    <property type="entry name" value="DMQ_monoox_COQ7"/>
    <property type="match status" value="1"/>
</dbReference>
<dbReference type="HAMAP" id="MF_01658">
    <property type="entry name" value="COQ7"/>
    <property type="match status" value="1"/>
</dbReference>
<dbReference type="Gene3D" id="1.20.1260.10">
    <property type="match status" value="1"/>
</dbReference>
<reference evidence="11 12" key="1">
    <citation type="submission" date="2020-08" db="EMBL/GenBank/DDBJ databases">
        <title>Above-ground endophytic microbial communities from plants in different locations in the United States.</title>
        <authorList>
            <person name="Frank C."/>
        </authorList>
    </citation>
    <scope>NUCLEOTIDE SEQUENCE [LARGE SCALE GENOMIC DNA]</scope>
    <source>
        <strain evidence="11 12">WP4_2_2</strain>
    </source>
</reference>
<evidence type="ECO:0000313" key="12">
    <source>
        <dbReference type="Proteomes" id="UP000571554"/>
    </source>
</evidence>
<organism evidence="11 12">
    <name type="scientific">Paraburkholderia bannensis</name>
    <dbReference type="NCBI Taxonomy" id="765414"/>
    <lineage>
        <taxon>Bacteria</taxon>
        <taxon>Pseudomonadati</taxon>
        <taxon>Pseudomonadota</taxon>
        <taxon>Betaproteobacteria</taxon>
        <taxon>Burkholderiales</taxon>
        <taxon>Burkholderiaceae</taxon>
        <taxon>Paraburkholderia</taxon>
    </lineage>
</organism>
<keyword evidence="11" id="KW-0830">Ubiquinone</keyword>
<evidence type="ECO:0000256" key="6">
    <source>
        <dbReference type="ARBA" id="ARBA00023004"/>
    </source>
</evidence>
<keyword evidence="8 9" id="KW-0472">Membrane</keyword>
<protein>
    <recommendedName>
        <fullName evidence="9">3-demethoxyubiquinol 3-hydroxylase</fullName>
        <shortName evidence="9">DMQ hydroxylase</shortName>
        <ecNumber evidence="9">1.14.99.60</ecNumber>
    </recommendedName>
    <alternativeName>
        <fullName evidence="9">2-nonaprenyl-3-methyl-6-methoxy-1,4-benzoquinol hydroxylase</fullName>
    </alternativeName>
</protein>
<keyword evidence="4 9" id="KW-0479">Metal-binding</keyword>
<evidence type="ECO:0000256" key="9">
    <source>
        <dbReference type="HAMAP-Rule" id="MF_01658"/>
    </source>
</evidence>
<evidence type="ECO:0000256" key="10">
    <source>
        <dbReference type="SAM" id="MobiDB-lite"/>
    </source>
</evidence>
<evidence type="ECO:0000256" key="1">
    <source>
        <dbReference type="ARBA" id="ARBA00004749"/>
    </source>
</evidence>
<feature type="binding site" evidence="9">
    <location>
        <position position="125"/>
    </location>
    <ligand>
        <name>Fe cation</name>
        <dbReference type="ChEBI" id="CHEBI:24875"/>
        <label>2</label>
    </ligand>
</feature>
<dbReference type="PANTHER" id="PTHR11237">
    <property type="entry name" value="COENZYME Q10 BIOSYNTHESIS PROTEIN 7"/>
    <property type="match status" value="1"/>
</dbReference>
<dbReference type="GO" id="GO:0005886">
    <property type="term" value="C:plasma membrane"/>
    <property type="evidence" value="ECO:0007669"/>
    <property type="project" value="UniProtKB-SubCell"/>
</dbReference>
<accession>A0A7W9U3F1</accession>
<dbReference type="CDD" id="cd01042">
    <property type="entry name" value="DMQH"/>
    <property type="match status" value="1"/>
</dbReference>
<evidence type="ECO:0000256" key="2">
    <source>
        <dbReference type="ARBA" id="ARBA00022475"/>
    </source>
</evidence>
<proteinExistence type="inferred from homology"/>
<dbReference type="SUPFAM" id="SSF47240">
    <property type="entry name" value="Ferritin-like"/>
    <property type="match status" value="1"/>
</dbReference>
<evidence type="ECO:0000256" key="4">
    <source>
        <dbReference type="ARBA" id="ARBA00022723"/>
    </source>
</evidence>
<dbReference type="InterPro" id="IPR047809">
    <property type="entry name" value="COQ7_proteobact"/>
</dbReference>
<dbReference type="EC" id="1.14.99.60" evidence="9"/>
<evidence type="ECO:0000256" key="8">
    <source>
        <dbReference type="ARBA" id="ARBA00023136"/>
    </source>
</evidence>
<dbReference type="GO" id="GO:0046872">
    <property type="term" value="F:metal ion binding"/>
    <property type="evidence" value="ECO:0007669"/>
    <property type="project" value="UniProtKB-KW"/>
</dbReference>
<evidence type="ECO:0000313" key="11">
    <source>
        <dbReference type="EMBL" id="MBB6106298.1"/>
    </source>
</evidence>
<feature type="binding site" evidence="9">
    <location>
        <position position="209"/>
    </location>
    <ligand>
        <name>Fe cation</name>
        <dbReference type="ChEBI" id="CHEBI:24875"/>
        <label>1</label>
    </ligand>
</feature>
<feature type="binding site" evidence="9">
    <location>
        <position position="177"/>
    </location>
    <ligand>
        <name>Fe cation</name>
        <dbReference type="ChEBI" id="CHEBI:24875"/>
        <label>2</label>
    </ligand>
</feature>
<dbReference type="EMBL" id="JACHBW010000025">
    <property type="protein sequence ID" value="MBB6106298.1"/>
    <property type="molecule type" value="Genomic_DNA"/>
</dbReference>
<feature type="binding site" evidence="9">
    <location>
        <position position="212"/>
    </location>
    <ligand>
        <name>Fe cation</name>
        <dbReference type="ChEBI" id="CHEBI:24875"/>
        <label>2</label>
    </ligand>
</feature>
<feature type="binding site" evidence="9">
    <location>
        <position position="128"/>
    </location>
    <ligand>
        <name>Fe cation</name>
        <dbReference type="ChEBI" id="CHEBI:24875"/>
        <label>1</label>
    </ligand>
</feature>
<comment type="cofactor">
    <cofactor evidence="9">
        <name>Fe cation</name>
        <dbReference type="ChEBI" id="CHEBI:24875"/>
    </cofactor>
    <text evidence="9">Binds 2 iron ions per subunit.</text>
</comment>
<name>A0A7W9U3F1_9BURK</name>
<feature type="region of interest" description="Disordered" evidence="10">
    <location>
        <begin position="37"/>
        <end position="57"/>
    </location>
</feature>
<sequence length="246" mass="26642">MWPVSTRFAVRMEEGWMTFDDLITEFDRGLRSITGVSRMSRPMPQPSPDALSAQVATADAAAATGGSVAASPPGELTPAERSHAAGLMRVNHVGEVCAQALYQAQKLATRSPTLKASFEQAAREEEDHLAWTARRLQALDSRPSLLNPLWYAGALAIGLAAGRLGDKVSLGFMAETERQVEHHLDSHLDALPPADLESRAIVEQMRTDEIAHAKSATDLGGIELPLPVRSLMRAASKVMTRTAYYI</sequence>
<comment type="caution">
    <text evidence="11">The sequence shown here is derived from an EMBL/GenBank/DDBJ whole genome shotgun (WGS) entry which is preliminary data.</text>
</comment>
<dbReference type="GO" id="GO:0006744">
    <property type="term" value="P:ubiquinone biosynthetic process"/>
    <property type="evidence" value="ECO:0007669"/>
    <property type="project" value="UniProtKB-UniRule"/>
</dbReference>
<comment type="catalytic activity">
    <reaction evidence="9">
        <text>a 5-methoxy-2-methyl-3-(all-trans-polyprenyl)benzene-1,4-diol + AH2 + O2 = a 3-demethylubiquinol + A + H2O</text>
        <dbReference type="Rhea" id="RHEA:50908"/>
        <dbReference type="Rhea" id="RHEA-COMP:10859"/>
        <dbReference type="Rhea" id="RHEA-COMP:10914"/>
        <dbReference type="ChEBI" id="CHEBI:13193"/>
        <dbReference type="ChEBI" id="CHEBI:15377"/>
        <dbReference type="ChEBI" id="CHEBI:15379"/>
        <dbReference type="ChEBI" id="CHEBI:17499"/>
        <dbReference type="ChEBI" id="CHEBI:84167"/>
        <dbReference type="ChEBI" id="CHEBI:84422"/>
        <dbReference type="EC" id="1.14.99.60"/>
    </reaction>
</comment>